<sequence>MLVTGLNNDTRETIVIAFERRELIALERLGDDLALLAASEVLSDTFKLARELGTFTATTVAEQLRITAPNANNRLKRLVAARALVRRCGVAERGGKEFTYSVPEMACTREEAVRGPAQTRHSRSTEPTRDGSFVDVRTSEPDA</sequence>
<gene>
    <name evidence="2" type="ORF">Vgi01_57500</name>
</gene>
<accession>A0ABQ4IMC5</accession>
<evidence type="ECO:0000256" key="1">
    <source>
        <dbReference type="SAM" id="MobiDB-lite"/>
    </source>
</evidence>
<evidence type="ECO:0000313" key="3">
    <source>
        <dbReference type="Proteomes" id="UP000647860"/>
    </source>
</evidence>
<reference evidence="2 3" key="1">
    <citation type="submission" date="2021-01" db="EMBL/GenBank/DDBJ databases">
        <title>Whole genome shotgun sequence of Verrucosispora gifhornensis NBRC 16317.</title>
        <authorList>
            <person name="Komaki H."/>
            <person name="Tamura T."/>
        </authorList>
    </citation>
    <scope>NUCLEOTIDE SEQUENCE [LARGE SCALE GENOMIC DNA]</scope>
    <source>
        <strain evidence="2 3">NBRC 16317</strain>
    </source>
</reference>
<keyword evidence="3" id="KW-1185">Reference proteome</keyword>
<dbReference type="Proteomes" id="UP000647860">
    <property type="component" value="Unassembled WGS sequence"/>
</dbReference>
<feature type="region of interest" description="Disordered" evidence="1">
    <location>
        <begin position="110"/>
        <end position="143"/>
    </location>
</feature>
<dbReference type="EMBL" id="BOPA01000062">
    <property type="protein sequence ID" value="GIJ19066.1"/>
    <property type="molecule type" value="Genomic_DNA"/>
</dbReference>
<comment type="caution">
    <text evidence="2">The sequence shown here is derived from an EMBL/GenBank/DDBJ whole genome shotgun (WGS) entry which is preliminary data.</text>
</comment>
<name>A0ABQ4IMC5_9ACTN</name>
<protein>
    <recommendedName>
        <fullName evidence="4">MarR family protein</fullName>
    </recommendedName>
</protein>
<organism evidence="2 3">
    <name type="scientific">Micromonospora gifhornensis</name>
    <dbReference type="NCBI Taxonomy" id="84594"/>
    <lineage>
        <taxon>Bacteria</taxon>
        <taxon>Bacillati</taxon>
        <taxon>Actinomycetota</taxon>
        <taxon>Actinomycetes</taxon>
        <taxon>Micromonosporales</taxon>
        <taxon>Micromonosporaceae</taxon>
        <taxon>Micromonospora</taxon>
    </lineage>
</organism>
<evidence type="ECO:0008006" key="4">
    <source>
        <dbReference type="Google" id="ProtNLM"/>
    </source>
</evidence>
<evidence type="ECO:0000313" key="2">
    <source>
        <dbReference type="EMBL" id="GIJ19066.1"/>
    </source>
</evidence>
<proteinExistence type="predicted"/>